<dbReference type="GO" id="GO:0030321">
    <property type="term" value="P:transepithelial chloride transport"/>
    <property type="evidence" value="ECO:0007669"/>
    <property type="project" value="InterPro"/>
</dbReference>
<dbReference type="PRINTS" id="PR01066">
    <property type="entry name" value="P2Y4PRNOCPTR"/>
</dbReference>
<dbReference type="SUPFAM" id="SSF81321">
    <property type="entry name" value="Family A G protein-coupled receptor-like"/>
    <property type="match status" value="1"/>
</dbReference>
<dbReference type="InterPro" id="IPR017452">
    <property type="entry name" value="GPCR_Rhodpsn_7TM"/>
</dbReference>
<evidence type="ECO:0000256" key="10">
    <source>
        <dbReference type="ARBA" id="ARBA00023224"/>
    </source>
</evidence>
<keyword evidence="8" id="KW-1015">Disulfide bond</keyword>
<evidence type="ECO:0000256" key="7">
    <source>
        <dbReference type="ARBA" id="ARBA00023136"/>
    </source>
</evidence>
<feature type="transmembrane region" description="Helical" evidence="12">
    <location>
        <begin position="69"/>
        <end position="91"/>
    </location>
</feature>
<evidence type="ECO:0000256" key="4">
    <source>
        <dbReference type="ARBA" id="ARBA00022692"/>
    </source>
</evidence>
<accession>A0A8D2KZI4</accession>
<dbReference type="GO" id="GO:0045030">
    <property type="term" value="F:G protein-coupled UTP receptor activity"/>
    <property type="evidence" value="ECO:0007669"/>
    <property type="project" value="TreeGrafter"/>
</dbReference>
<dbReference type="GO" id="GO:0045028">
    <property type="term" value="F:G protein-coupled purinergic nucleotide receptor activity"/>
    <property type="evidence" value="ECO:0007669"/>
    <property type="project" value="InterPro"/>
</dbReference>
<dbReference type="OMA" id="TRTIYYM"/>
<organism evidence="14 15">
    <name type="scientific">Varanus komodoensis</name>
    <name type="common">Komodo dragon</name>
    <dbReference type="NCBI Taxonomy" id="61221"/>
    <lineage>
        <taxon>Eukaryota</taxon>
        <taxon>Metazoa</taxon>
        <taxon>Chordata</taxon>
        <taxon>Craniata</taxon>
        <taxon>Vertebrata</taxon>
        <taxon>Euteleostomi</taxon>
        <taxon>Lepidosauria</taxon>
        <taxon>Squamata</taxon>
        <taxon>Bifurcata</taxon>
        <taxon>Unidentata</taxon>
        <taxon>Episquamata</taxon>
        <taxon>Toxicofera</taxon>
        <taxon>Anguimorpha</taxon>
        <taxon>Paleoanguimorpha</taxon>
        <taxon>Varanoidea</taxon>
        <taxon>Varanidae</taxon>
        <taxon>Varanus</taxon>
    </lineage>
</organism>
<evidence type="ECO:0000313" key="14">
    <source>
        <dbReference type="Ensembl" id="ENSVKKP00000014555.1"/>
    </source>
</evidence>
<evidence type="ECO:0000256" key="3">
    <source>
        <dbReference type="ARBA" id="ARBA00022475"/>
    </source>
</evidence>
<dbReference type="PANTHER" id="PTHR24231">
    <property type="entry name" value="PURINOCEPTOR-RELATED G-PROTEIN COUPLED RECEPTOR"/>
    <property type="match status" value="1"/>
</dbReference>
<keyword evidence="6 11" id="KW-0297">G-protein coupled receptor</keyword>
<dbReference type="FunFam" id="1.20.1070.10:FF:000017">
    <property type="entry name" value="lysophosphatidic acid receptor 4"/>
    <property type="match status" value="1"/>
</dbReference>
<dbReference type="PANTHER" id="PTHR24231:SF21">
    <property type="entry name" value="P2Y PURINOCEPTOR 4"/>
    <property type="match status" value="1"/>
</dbReference>
<dbReference type="PROSITE" id="PS50262">
    <property type="entry name" value="G_PROTEIN_RECEP_F1_2"/>
    <property type="match status" value="1"/>
</dbReference>
<protein>
    <recommendedName>
        <fullName evidence="2">P2Y purinoceptor 4</fullName>
    </recommendedName>
</protein>
<evidence type="ECO:0000256" key="8">
    <source>
        <dbReference type="ARBA" id="ARBA00023157"/>
    </source>
</evidence>
<keyword evidence="3" id="KW-1003">Cell membrane</keyword>
<evidence type="ECO:0000256" key="2">
    <source>
        <dbReference type="ARBA" id="ARBA00021864"/>
    </source>
</evidence>
<keyword evidence="5 12" id="KW-1133">Transmembrane helix</keyword>
<dbReference type="InterPro" id="IPR000276">
    <property type="entry name" value="GPCR_Rhodpsn"/>
</dbReference>
<sequence>PCPPGVSLLENLGVMQPARFLNCTFNEEFKFILLPVSYGAICVVGLFLNSCSLWLFVFRMRPWNATSTYMFHLAISDTLYVLSLPSLVYYYAQRNNWPFGEWLCKFVRFLFYTNLYSSILFLTCISVHRYLGVCHPVLSLTWLKASHARLVCAGVWLLVAVCLAPNLVFVTISARGNGTLCHDTTKPEAFERYVHYSSSVMALLFGIPFLVIVLCCCQTARRLWKPHPLSPPRPVPLHKRRSIRMIIIVLLVFAISFLPFHLTRTTYYAARLLKADCRTLNAVNITYKITRPLASANSCINPVLYFLAGELRRGRLPHALVPRAHLALAPRHWKGHLQPTGTAARA</sequence>
<evidence type="ECO:0000256" key="5">
    <source>
        <dbReference type="ARBA" id="ARBA00022989"/>
    </source>
</evidence>
<dbReference type="PRINTS" id="PR00237">
    <property type="entry name" value="GPCRRHODOPSN"/>
</dbReference>
<evidence type="ECO:0000256" key="12">
    <source>
        <dbReference type="SAM" id="Phobius"/>
    </source>
</evidence>
<keyword evidence="7 12" id="KW-0472">Membrane</keyword>
<dbReference type="Gene3D" id="1.20.1070.10">
    <property type="entry name" value="Rhodopsin 7-helix transmembrane proteins"/>
    <property type="match status" value="1"/>
</dbReference>
<keyword evidence="4 11" id="KW-0812">Transmembrane</keyword>
<feature type="transmembrane region" description="Helical" evidence="12">
    <location>
        <begin position="36"/>
        <end position="57"/>
    </location>
</feature>
<keyword evidence="10 11" id="KW-0807">Transducer</keyword>
<comment type="similarity">
    <text evidence="11">Belongs to the G-protein coupled receptor 1 family.</text>
</comment>
<feature type="domain" description="G-protein coupled receptors family 1 profile" evidence="13">
    <location>
        <begin position="48"/>
        <end position="305"/>
    </location>
</feature>
<feature type="transmembrane region" description="Helical" evidence="12">
    <location>
        <begin position="193"/>
        <end position="217"/>
    </location>
</feature>
<reference evidence="14" key="2">
    <citation type="submission" date="2025-09" db="UniProtKB">
        <authorList>
            <consortium name="Ensembl"/>
        </authorList>
    </citation>
    <scope>IDENTIFICATION</scope>
</reference>
<evidence type="ECO:0000313" key="15">
    <source>
        <dbReference type="Proteomes" id="UP000694545"/>
    </source>
</evidence>
<dbReference type="Ensembl" id="ENSVKKT00000014910.1">
    <property type="protein sequence ID" value="ENSVKKP00000014555.1"/>
    <property type="gene ID" value="ENSVKKG00000010012.1"/>
</dbReference>
<dbReference type="PRINTS" id="PR01157">
    <property type="entry name" value="P2YPURNOCPTR"/>
</dbReference>
<dbReference type="Pfam" id="PF00001">
    <property type="entry name" value="7tm_1"/>
    <property type="match status" value="1"/>
</dbReference>
<dbReference type="Proteomes" id="UP000694545">
    <property type="component" value="Unplaced"/>
</dbReference>
<feature type="transmembrane region" description="Helical" evidence="12">
    <location>
        <begin position="243"/>
        <end position="262"/>
    </location>
</feature>
<evidence type="ECO:0000256" key="1">
    <source>
        <dbReference type="ARBA" id="ARBA00004651"/>
    </source>
</evidence>
<name>A0A8D2KZI4_VARKO</name>
<reference evidence="14" key="1">
    <citation type="submission" date="2025-08" db="UniProtKB">
        <authorList>
            <consortium name="Ensembl"/>
        </authorList>
    </citation>
    <scope>IDENTIFICATION</scope>
</reference>
<evidence type="ECO:0000256" key="6">
    <source>
        <dbReference type="ARBA" id="ARBA00023040"/>
    </source>
</evidence>
<dbReference type="GO" id="GO:0005886">
    <property type="term" value="C:plasma membrane"/>
    <property type="evidence" value="ECO:0007669"/>
    <property type="project" value="UniProtKB-SubCell"/>
</dbReference>
<comment type="subcellular location">
    <subcellularLocation>
        <location evidence="1">Cell membrane</location>
        <topology evidence="1">Multi-pass membrane protein</topology>
    </subcellularLocation>
</comment>
<evidence type="ECO:0000259" key="13">
    <source>
        <dbReference type="PROSITE" id="PS50262"/>
    </source>
</evidence>
<keyword evidence="9 11" id="KW-0675">Receptor</keyword>
<proteinExistence type="inferred from homology"/>
<gene>
    <name evidence="14" type="primary">P2RY4</name>
</gene>
<dbReference type="PROSITE" id="PS00237">
    <property type="entry name" value="G_PROTEIN_RECEP_F1_1"/>
    <property type="match status" value="1"/>
</dbReference>
<evidence type="ECO:0000256" key="11">
    <source>
        <dbReference type="RuleBase" id="RU000688"/>
    </source>
</evidence>
<evidence type="ECO:0000256" key="9">
    <source>
        <dbReference type="ARBA" id="ARBA00023170"/>
    </source>
</evidence>
<dbReference type="InterPro" id="IPR000018">
    <property type="entry name" value="P2Y4"/>
</dbReference>
<dbReference type="AlphaFoldDB" id="A0A8D2KZI4"/>
<feature type="transmembrane region" description="Helical" evidence="12">
    <location>
        <begin position="151"/>
        <end position="173"/>
    </location>
</feature>
<feature type="transmembrane region" description="Helical" evidence="12">
    <location>
        <begin position="111"/>
        <end position="131"/>
    </location>
</feature>
<keyword evidence="15" id="KW-1185">Reference proteome</keyword>